<dbReference type="AlphaFoldDB" id="A0A5C2SR34"/>
<feature type="compositionally biased region" description="Low complexity" evidence="4">
    <location>
        <begin position="270"/>
        <end position="289"/>
    </location>
</feature>
<dbReference type="STRING" id="1328759.A0A5C2SR34"/>
<dbReference type="PANTHER" id="PTHR13430">
    <property type="match status" value="1"/>
</dbReference>
<evidence type="ECO:0000313" key="7">
    <source>
        <dbReference type="Proteomes" id="UP000313359"/>
    </source>
</evidence>
<dbReference type="PANTHER" id="PTHR13430:SF4">
    <property type="entry name" value="AUTOPHAGY-RELATED PROTEIN 13"/>
    <property type="match status" value="1"/>
</dbReference>
<gene>
    <name evidence="6" type="ORF">L227DRAFT_607023</name>
</gene>
<feature type="compositionally biased region" description="Polar residues" evidence="4">
    <location>
        <begin position="260"/>
        <end position="269"/>
    </location>
</feature>
<feature type="compositionally biased region" description="Low complexity" evidence="4">
    <location>
        <begin position="405"/>
        <end position="428"/>
    </location>
</feature>
<evidence type="ECO:0000256" key="3">
    <source>
        <dbReference type="RuleBase" id="RU361214"/>
    </source>
</evidence>
<accession>A0A5C2SR34</accession>
<feature type="compositionally biased region" description="Low complexity" evidence="4">
    <location>
        <begin position="487"/>
        <end position="499"/>
    </location>
</feature>
<feature type="compositionally biased region" description="Basic and acidic residues" evidence="4">
    <location>
        <begin position="742"/>
        <end position="757"/>
    </location>
</feature>
<evidence type="ECO:0000256" key="4">
    <source>
        <dbReference type="SAM" id="MobiDB-lite"/>
    </source>
</evidence>
<evidence type="ECO:0000256" key="1">
    <source>
        <dbReference type="ARBA" id="ARBA00005246"/>
    </source>
</evidence>
<evidence type="ECO:0000259" key="5">
    <source>
        <dbReference type="Pfam" id="PF10033"/>
    </source>
</evidence>
<dbReference type="Proteomes" id="UP000313359">
    <property type="component" value="Unassembled WGS sequence"/>
</dbReference>
<comment type="similarity">
    <text evidence="1 3">Belongs to the ATG13 family. Fungi subfamily.</text>
</comment>
<dbReference type="Gene3D" id="3.30.900.10">
    <property type="entry name" value="HORMA domain"/>
    <property type="match status" value="1"/>
</dbReference>
<dbReference type="Pfam" id="PF10033">
    <property type="entry name" value="ATG13"/>
    <property type="match status" value="1"/>
</dbReference>
<feature type="compositionally biased region" description="Basic and acidic residues" evidence="4">
    <location>
        <begin position="653"/>
        <end position="667"/>
    </location>
</feature>
<feature type="compositionally biased region" description="Polar residues" evidence="4">
    <location>
        <begin position="505"/>
        <end position="521"/>
    </location>
</feature>
<reference evidence="6" key="1">
    <citation type="journal article" date="2018" name="Genome Biol. Evol.">
        <title>Genomics and development of Lentinus tigrinus, a white-rot wood-decaying mushroom with dimorphic fruiting bodies.</title>
        <authorList>
            <person name="Wu B."/>
            <person name="Xu Z."/>
            <person name="Knudson A."/>
            <person name="Carlson A."/>
            <person name="Chen N."/>
            <person name="Kovaka S."/>
            <person name="LaButti K."/>
            <person name="Lipzen A."/>
            <person name="Pennachio C."/>
            <person name="Riley R."/>
            <person name="Schakwitz W."/>
            <person name="Umezawa K."/>
            <person name="Ohm R.A."/>
            <person name="Grigoriev I.V."/>
            <person name="Nagy L.G."/>
            <person name="Gibbons J."/>
            <person name="Hibbett D."/>
        </authorList>
    </citation>
    <scope>NUCLEOTIDE SEQUENCE [LARGE SCALE GENOMIC DNA]</scope>
    <source>
        <strain evidence="6">ALCF2SS1-6</strain>
    </source>
</reference>
<dbReference type="GO" id="GO:0000407">
    <property type="term" value="C:phagophore assembly site"/>
    <property type="evidence" value="ECO:0007669"/>
    <property type="project" value="TreeGrafter"/>
</dbReference>
<sequence length="765" mass="81251">MSNETQKADQIAHRLYSKLALVVNHARATLEPPPNAKVDKWFNLETPDPETFKEHTRIYRSISTAHSVPLFQLQVLLCIPELATNQVLVYLAPDSSRVRIEPTPRYIVLESWTLEYSPHSHSQPHAQDVAPSTMYKHGIPLFRSIFTMLRVLPAWKLARRLRRRVGGNRGGNLSIQLRVDGVDSSVQAGEVMSFDTMPSTLASVLHKETHSLPPITHPMGELSMAVTYLTSPNFRLDDLESILSSRFLSLEEGPDFTPTLVKNQQRDSISGSPGSLPLRTSLPRSPPRSVADRFVIPPPSATHTRSGSFSSTQPAKGSPGASPRLGNIPLPVSRNLSGAGMGTSGVSDSSSSRQGAASIGSREEVSALAARMRRESLQGRGSEVASAAGVPIRRPITAVNAFKSSTISSGSPSLHSPSPSLRHNSPLSTGMGPSLPSRPAQSPTSSRVPPSPTSNFPSSPVTPFRPSPPFVPSSLGSGRPPSMEGVSASPSGGLPSGSPRMQGKRYSSSFGQRFATPTGTGEASPRGSPRSAPKEVEKATSYLSTNTDDDDISAFVQDIDARKPLPSRREGSESPAGSLPPLPPQGHGREATIAEESSSAHSSDVAPAAGPSRQRTLSTPFPGPVSATEVDERLREMNETFLASLQGLGSGSRRREGSTSAAERNDRSSPSTRPPLYSTPSAVRRESPLASSSVPPSPQTDSAGASGAIVMPGVPLPPMYVRPRLASTGSVRSGFSIASEEVLGRMDPEPSASDERRRSRGPLAG</sequence>
<keyword evidence="7" id="KW-1185">Reference proteome</keyword>
<feature type="compositionally biased region" description="Polar residues" evidence="4">
    <location>
        <begin position="301"/>
        <end position="315"/>
    </location>
</feature>
<feature type="region of interest" description="Disordered" evidence="4">
    <location>
        <begin position="258"/>
        <end position="362"/>
    </location>
</feature>
<evidence type="ECO:0000256" key="2">
    <source>
        <dbReference type="ARBA" id="ARBA00023006"/>
    </source>
</evidence>
<name>A0A5C2SR34_9APHY</name>
<dbReference type="GO" id="GO:0005829">
    <property type="term" value="C:cytosol"/>
    <property type="evidence" value="ECO:0007669"/>
    <property type="project" value="TreeGrafter"/>
</dbReference>
<dbReference type="GO" id="GO:1990316">
    <property type="term" value="C:Atg1/ULK1 kinase complex"/>
    <property type="evidence" value="ECO:0007669"/>
    <property type="project" value="InterPro"/>
</dbReference>
<organism evidence="6 7">
    <name type="scientific">Lentinus tigrinus ALCF2SS1-6</name>
    <dbReference type="NCBI Taxonomy" id="1328759"/>
    <lineage>
        <taxon>Eukaryota</taxon>
        <taxon>Fungi</taxon>
        <taxon>Dikarya</taxon>
        <taxon>Basidiomycota</taxon>
        <taxon>Agaricomycotina</taxon>
        <taxon>Agaricomycetes</taxon>
        <taxon>Polyporales</taxon>
        <taxon>Polyporaceae</taxon>
        <taxon>Lentinus</taxon>
    </lineage>
</organism>
<feature type="region of interest" description="Disordered" evidence="4">
    <location>
        <begin position="405"/>
        <end position="765"/>
    </location>
</feature>
<feature type="domain" description="Autophagy-related protein 13 N-terminal" evidence="5">
    <location>
        <begin position="13"/>
        <end position="234"/>
    </location>
</feature>
<protein>
    <recommendedName>
        <fullName evidence="3">Autophagy-related protein 13</fullName>
    </recommendedName>
</protein>
<proteinExistence type="inferred from homology"/>
<evidence type="ECO:0000313" key="6">
    <source>
        <dbReference type="EMBL" id="RPD65539.1"/>
    </source>
</evidence>
<dbReference type="GO" id="GO:0034497">
    <property type="term" value="P:protein localization to phagophore assembly site"/>
    <property type="evidence" value="ECO:0007669"/>
    <property type="project" value="TreeGrafter"/>
</dbReference>
<feature type="compositionally biased region" description="Basic and acidic residues" evidence="4">
    <location>
        <begin position="559"/>
        <end position="572"/>
    </location>
</feature>
<feature type="compositionally biased region" description="Low complexity" evidence="4">
    <location>
        <begin position="344"/>
        <end position="360"/>
    </location>
</feature>
<feature type="compositionally biased region" description="Low complexity" evidence="4">
    <location>
        <begin position="442"/>
        <end position="462"/>
    </location>
</feature>
<dbReference type="InterPro" id="IPR018731">
    <property type="entry name" value="Atg13_N"/>
</dbReference>
<dbReference type="InterPro" id="IPR036570">
    <property type="entry name" value="HORMA_dom_sf"/>
</dbReference>
<dbReference type="GO" id="GO:0000423">
    <property type="term" value="P:mitophagy"/>
    <property type="evidence" value="ECO:0007669"/>
    <property type="project" value="TreeGrafter"/>
</dbReference>
<dbReference type="OrthoDB" id="70161at2759"/>
<dbReference type="GO" id="GO:0034727">
    <property type="term" value="P:piecemeal microautophagy of the nucleus"/>
    <property type="evidence" value="ECO:0007669"/>
    <property type="project" value="TreeGrafter"/>
</dbReference>
<dbReference type="EMBL" id="ML122252">
    <property type="protein sequence ID" value="RPD65539.1"/>
    <property type="molecule type" value="Genomic_DNA"/>
</dbReference>
<keyword evidence="2 3" id="KW-0072">Autophagy</keyword>
<dbReference type="InterPro" id="IPR040182">
    <property type="entry name" value="ATG13"/>
</dbReference>